<gene>
    <name evidence="5" type="ORF">FE784_26905</name>
</gene>
<evidence type="ECO:0000313" key="5">
    <source>
        <dbReference type="EMBL" id="TNJ63165.1"/>
    </source>
</evidence>
<accession>A0A5C4T2V7</accession>
<keyword evidence="3" id="KW-0804">Transcription</keyword>
<protein>
    <submittedName>
        <fullName evidence="5">Helix-turn-helix domain-containing protein</fullName>
    </submittedName>
</protein>
<evidence type="ECO:0000256" key="1">
    <source>
        <dbReference type="ARBA" id="ARBA00023015"/>
    </source>
</evidence>
<dbReference type="SUPFAM" id="SSF46689">
    <property type="entry name" value="Homeodomain-like"/>
    <property type="match status" value="2"/>
</dbReference>
<organism evidence="5 6">
    <name type="scientific">Paenibacillus hemerocallicola</name>
    <dbReference type="NCBI Taxonomy" id="1172614"/>
    <lineage>
        <taxon>Bacteria</taxon>
        <taxon>Bacillati</taxon>
        <taxon>Bacillota</taxon>
        <taxon>Bacilli</taxon>
        <taxon>Bacillales</taxon>
        <taxon>Paenibacillaceae</taxon>
        <taxon>Paenibacillus</taxon>
    </lineage>
</organism>
<dbReference type="PROSITE" id="PS01124">
    <property type="entry name" value="HTH_ARAC_FAMILY_2"/>
    <property type="match status" value="1"/>
</dbReference>
<dbReference type="InterPro" id="IPR018060">
    <property type="entry name" value="HTH_AraC"/>
</dbReference>
<dbReference type="Pfam" id="PF02311">
    <property type="entry name" value="AraC_binding"/>
    <property type="match status" value="1"/>
</dbReference>
<proteinExistence type="predicted"/>
<dbReference type="InterPro" id="IPR003313">
    <property type="entry name" value="AraC-bd"/>
</dbReference>
<dbReference type="PANTHER" id="PTHR43280">
    <property type="entry name" value="ARAC-FAMILY TRANSCRIPTIONAL REGULATOR"/>
    <property type="match status" value="1"/>
</dbReference>
<dbReference type="AlphaFoldDB" id="A0A5C4T2V7"/>
<keyword evidence="6" id="KW-1185">Reference proteome</keyword>
<reference evidence="5 6" key="1">
    <citation type="submission" date="2019-05" db="EMBL/GenBank/DDBJ databases">
        <title>We sequenced the genome of Paenibacillus hemerocallicola KCTC 33185 for further insight into its adaptation and study the phylogeny of Paenibacillus.</title>
        <authorList>
            <person name="Narsing Rao M.P."/>
        </authorList>
    </citation>
    <scope>NUCLEOTIDE SEQUENCE [LARGE SCALE GENOMIC DNA]</scope>
    <source>
        <strain evidence="5 6">KCTC 33185</strain>
    </source>
</reference>
<dbReference type="EMBL" id="VDCQ01000047">
    <property type="protein sequence ID" value="TNJ63165.1"/>
    <property type="molecule type" value="Genomic_DNA"/>
</dbReference>
<dbReference type="SUPFAM" id="SSF51215">
    <property type="entry name" value="Regulatory protein AraC"/>
    <property type="match status" value="1"/>
</dbReference>
<dbReference type="PRINTS" id="PR00032">
    <property type="entry name" value="HTHARAC"/>
</dbReference>
<name>A0A5C4T2V7_9BACL</name>
<dbReference type="InterPro" id="IPR014710">
    <property type="entry name" value="RmlC-like_jellyroll"/>
</dbReference>
<dbReference type="InterPro" id="IPR037923">
    <property type="entry name" value="HTH-like"/>
</dbReference>
<evidence type="ECO:0000313" key="6">
    <source>
        <dbReference type="Proteomes" id="UP000307943"/>
    </source>
</evidence>
<dbReference type="GO" id="GO:0043565">
    <property type="term" value="F:sequence-specific DNA binding"/>
    <property type="evidence" value="ECO:0007669"/>
    <property type="project" value="InterPro"/>
</dbReference>
<dbReference type="GO" id="GO:0003700">
    <property type="term" value="F:DNA-binding transcription factor activity"/>
    <property type="evidence" value="ECO:0007669"/>
    <property type="project" value="InterPro"/>
</dbReference>
<evidence type="ECO:0000256" key="3">
    <source>
        <dbReference type="ARBA" id="ARBA00023163"/>
    </source>
</evidence>
<evidence type="ECO:0000256" key="2">
    <source>
        <dbReference type="ARBA" id="ARBA00023125"/>
    </source>
</evidence>
<keyword evidence="2" id="KW-0238">DNA-binding</keyword>
<dbReference type="Proteomes" id="UP000307943">
    <property type="component" value="Unassembled WGS sequence"/>
</dbReference>
<keyword evidence="1" id="KW-0805">Transcription regulation</keyword>
<sequence>MSGPTNRGEAEQGLYPSCGHVYNGDNVRSSGRLPFMIPAATEVFKSDERFRPGMHVFVNRAYEAFKLSKHTHDAIEISYVTEGTGFQYMNDATLQVKQGDIFLLPMGTAHVYRPPSPAKVGSLGVINCVFRPEALRQWPDFPPAGSALHQVLYEPHTMERPWFHLYDKDSAFADLFYNLLSEYRQRQPGYEVVVHSLFSQLIALLHRHSVMTGSYERRSPKIEDALQYIKHHCFEDITLKQVAEHSFLSVSHLQRLLKQATGSSFTSYVQHLRVKTCCELLKTTSKTVQQIANTVGYHDMKHFHELFRHKTGMTPQEYRKNDKALSGEGE</sequence>
<dbReference type="Pfam" id="PF12833">
    <property type="entry name" value="HTH_18"/>
    <property type="match status" value="1"/>
</dbReference>
<dbReference type="OrthoDB" id="2582835at2"/>
<dbReference type="SMART" id="SM00342">
    <property type="entry name" value="HTH_ARAC"/>
    <property type="match status" value="1"/>
</dbReference>
<dbReference type="RefSeq" id="WP_139605351.1">
    <property type="nucleotide sequence ID" value="NZ_VDCQ01000047.1"/>
</dbReference>
<comment type="caution">
    <text evidence="5">The sequence shown here is derived from an EMBL/GenBank/DDBJ whole genome shotgun (WGS) entry which is preliminary data.</text>
</comment>
<dbReference type="InterPro" id="IPR020449">
    <property type="entry name" value="Tscrpt_reg_AraC-type_HTH"/>
</dbReference>
<feature type="domain" description="HTH araC/xylS-type" evidence="4">
    <location>
        <begin position="223"/>
        <end position="321"/>
    </location>
</feature>
<evidence type="ECO:0000259" key="4">
    <source>
        <dbReference type="PROSITE" id="PS01124"/>
    </source>
</evidence>
<dbReference type="Gene3D" id="1.10.10.60">
    <property type="entry name" value="Homeodomain-like"/>
    <property type="match status" value="2"/>
</dbReference>
<dbReference type="PANTHER" id="PTHR43280:SF28">
    <property type="entry name" value="HTH-TYPE TRANSCRIPTIONAL ACTIVATOR RHAS"/>
    <property type="match status" value="1"/>
</dbReference>
<dbReference type="Gene3D" id="2.60.120.10">
    <property type="entry name" value="Jelly Rolls"/>
    <property type="match status" value="1"/>
</dbReference>
<dbReference type="InterPro" id="IPR009057">
    <property type="entry name" value="Homeodomain-like_sf"/>
</dbReference>